<gene>
    <name evidence="6" type="ORF">C7440_1092</name>
</gene>
<keyword evidence="4" id="KW-0812">Transmembrane</keyword>
<evidence type="ECO:0000256" key="1">
    <source>
        <dbReference type="ARBA" id="ARBA00007730"/>
    </source>
</evidence>
<dbReference type="Proteomes" id="UP000246145">
    <property type="component" value="Unassembled WGS sequence"/>
</dbReference>
<comment type="caution">
    <text evidence="6">The sequence shown here is derived from an EMBL/GenBank/DDBJ whole genome shotgun (WGS) entry which is preliminary data.</text>
</comment>
<evidence type="ECO:0000259" key="5">
    <source>
        <dbReference type="Pfam" id="PF05118"/>
    </source>
</evidence>
<evidence type="ECO:0000256" key="2">
    <source>
        <dbReference type="ARBA" id="ARBA00022964"/>
    </source>
</evidence>
<comment type="similarity">
    <text evidence="1">Belongs to the aspartyl/asparaginyl beta-hydroxylase family.</text>
</comment>
<reference evidence="6 7" key="1">
    <citation type="submission" date="2018-04" db="EMBL/GenBank/DDBJ databases">
        <title>Genomic Encyclopedia of Type Strains, Phase IV (KMG-IV): sequencing the most valuable type-strain genomes for metagenomic binning, comparative biology and taxonomic classification.</title>
        <authorList>
            <person name="Goeker M."/>
        </authorList>
    </citation>
    <scope>NUCLEOTIDE SEQUENCE [LARGE SCALE GENOMIC DNA]</scope>
    <source>
        <strain evidence="6 7">DSM 10065</strain>
    </source>
</reference>
<evidence type="ECO:0000256" key="4">
    <source>
        <dbReference type="SAM" id="Phobius"/>
    </source>
</evidence>
<feature type="transmembrane region" description="Helical" evidence="4">
    <location>
        <begin position="281"/>
        <end position="299"/>
    </location>
</feature>
<feature type="domain" description="Aspartyl/asparaginy/proline hydroxylase" evidence="5">
    <location>
        <begin position="70"/>
        <end position="223"/>
    </location>
</feature>
<keyword evidence="3" id="KW-0560">Oxidoreductase</keyword>
<dbReference type="Pfam" id="PF05118">
    <property type="entry name" value="Asp_Arg_Hydrox"/>
    <property type="match status" value="1"/>
</dbReference>
<evidence type="ECO:0000313" key="7">
    <source>
        <dbReference type="Proteomes" id="UP000246145"/>
    </source>
</evidence>
<dbReference type="SUPFAM" id="SSF51197">
    <property type="entry name" value="Clavaminate synthase-like"/>
    <property type="match status" value="1"/>
</dbReference>
<dbReference type="InterPro" id="IPR007803">
    <property type="entry name" value="Asp/Arg/Pro-Hydrxlase"/>
</dbReference>
<dbReference type="InterPro" id="IPR027443">
    <property type="entry name" value="IPNS-like_sf"/>
</dbReference>
<keyword evidence="7" id="KW-1185">Reference proteome</keyword>
<dbReference type="Gene3D" id="2.60.120.330">
    <property type="entry name" value="B-lactam Antibiotic, Isopenicillin N Synthase, Chain"/>
    <property type="match status" value="1"/>
</dbReference>
<dbReference type="EMBL" id="QEKO01000001">
    <property type="protein sequence ID" value="PVY68681.1"/>
    <property type="molecule type" value="Genomic_DNA"/>
</dbReference>
<keyword evidence="4" id="KW-0472">Membrane</keyword>
<keyword evidence="4" id="KW-1133">Transmembrane helix</keyword>
<evidence type="ECO:0000256" key="3">
    <source>
        <dbReference type="ARBA" id="ARBA00023002"/>
    </source>
</evidence>
<keyword evidence="2" id="KW-0223">Dioxygenase</keyword>
<dbReference type="STRING" id="1231391.GCA_000308195_02617"/>
<dbReference type="GO" id="GO:0051213">
    <property type="term" value="F:dioxygenase activity"/>
    <property type="evidence" value="ECO:0007669"/>
    <property type="project" value="UniProtKB-KW"/>
</dbReference>
<dbReference type="PANTHER" id="PTHR46332:SF5">
    <property type="entry name" value="ASPARTATE BETA-HYDROXYLASE DOMAIN CONTAINING 2"/>
    <property type="match status" value="1"/>
</dbReference>
<organism evidence="6 7">
    <name type="scientific">Pusillimonas noertemannii</name>
    <dbReference type="NCBI Taxonomy" id="305977"/>
    <lineage>
        <taxon>Bacteria</taxon>
        <taxon>Pseudomonadati</taxon>
        <taxon>Pseudomonadota</taxon>
        <taxon>Betaproteobacteria</taxon>
        <taxon>Burkholderiales</taxon>
        <taxon>Alcaligenaceae</taxon>
        <taxon>Pusillimonas</taxon>
    </lineage>
</organism>
<sequence length="300" mass="34183">MIKVGIIALWLGSLTYIYFRGKVRLSFFRTVFNHTALLAPVNAFMYLFSAVPARPYISDTGIKGLVALDENWEVIRAEAANLAQAERIRAAANNDDAGFNSFFKTGWKRFYLKWYDAEHPSAAELCPRTVALLRQIPEVKAALFAVLPPGAKLNPHRDPYAGSLRYHLGLDTPNADGCFIEVDGQRYSWRNGESVVFDETYIHWAENTTDQTRTILFCDLERPLKYGWAARFNRWFSRVVMTAAASPNQEGDQVGLVSRLFRFSAVVGQYRRRFKRWNKTVYQLVRAALVLGVIALIIFL</sequence>
<dbReference type="RefSeq" id="WP_017524967.1">
    <property type="nucleotide sequence ID" value="NZ_JACCEX010000001.1"/>
</dbReference>
<dbReference type="AlphaFoldDB" id="A0A2U1CS95"/>
<dbReference type="InterPro" id="IPR051821">
    <property type="entry name" value="Asp/Asn_beta-hydroxylase"/>
</dbReference>
<protein>
    <submittedName>
        <fullName evidence="6">Beta-hydroxylase</fullName>
    </submittedName>
</protein>
<dbReference type="PANTHER" id="PTHR46332">
    <property type="entry name" value="ASPARTATE BETA-HYDROXYLASE DOMAIN-CONTAINING PROTEIN 2"/>
    <property type="match status" value="1"/>
</dbReference>
<evidence type="ECO:0000313" key="6">
    <source>
        <dbReference type="EMBL" id="PVY68681.1"/>
    </source>
</evidence>
<proteinExistence type="inferred from homology"/>
<dbReference type="OrthoDB" id="21665at2"/>
<name>A0A2U1CS95_9BURK</name>
<accession>A0A2U1CS95</accession>